<dbReference type="Proteomes" id="UP000481153">
    <property type="component" value="Unassembled WGS sequence"/>
</dbReference>
<comment type="caution">
    <text evidence="2">The sequence shown here is derived from an EMBL/GenBank/DDBJ whole genome shotgun (WGS) entry which is preliminary data.</text>
</comment>
<evidence type="ECO:0000313" key="3">
    <source>
        <dbReference type="Proteomes" id="UP000481153"/>
    </source>
</evidence>
<dbReference type="InterPro" id="IPR036770">
    <property type="entry name" value="Ankyrin_rpt-contain_sf"/>
</dbReference>
<reference evidence="2 3" key="1">
    <citation type="submission" date="2019-07" db="EMBL/GenBank/DDBJ databases">
        <title>Genomics analysis of Aphanomyces spp. identifies a new class of oomycete effector associated with host adaptation.</title>
        <authorList>
            <person name="Gaulin E."/>
        </authorList>
    </citation>
    <scope>NUCLEOTIDE SEQUENCE [LARGE SCALE GENOMIC DNA]</scope>
    <source>
        <strain evidence="2 3">ATCC 201684</strain>
    </source>
</reference>
<evidence type="ECO:0000313" key="2">
    <source>
        <dbReference type="EMBL" id="KAF0725322.1"/>
    </source>
</evidence>
<organism evidence="2 3">
    <name type="scientific">Aphanomyces euteiches</name>
    <dbReference type="NCBI Taxonomy" id="100861"/>
    <lineage>
        <taxon>Eukaryota</taxon>
        <taxon>Sar</taxon>
        <taxon>Stramenopiles</taxon>
        <taxon>Oomycota</taxon>
        <taxon>Saprolegniomycetes</taxon>
        <taxon>Saprolegniales</taxon>
        <taxon>Verrucalvaceae</taxon>
        <taxon>Aphanomyces</taxon>
    </lineage>
</organism>
<proteinExistence type="predicted"/>
<accession>A0A6G0WDM5</accession>
<dbReference type="Gene3D" id="1.25.40.20">
    <property type="entry name" value="Ankyrin repeat-containing domain"/>
    <property type="match status" value="1"/>
</dbReference>
<keyword evidence="1" id="KW-0040">ANK repeat</keyword>
<sequence length="78" mass="8432">MPHLEGKSVLYYASNDQGETPLHRASMKGRLAVMDALVAAGADSTLKTLLGKSDRPVSSNDFRAWVKKMNGRAEVITA</sequence>
<feature type="repeat" description="ANK" evidence="1">
    <location>
        <begin position="17"/>
        <end position="49"/>
    </location>
</feature>
<dbReference type="Pfam" id="PF00023">
    <property type="entry name" value="Ank"/>
    <property type="match status" value="1"/>
</dbReference>
<dbReference type="VEuPathDB" id="FungiDB:AeMF1_005693"/>
<dbReference type="AlphaFoldDB" id="A0A6G0WDM5"/>
<dbReference type="SUPFAM" id="SSF48403">
    <property type="entry name" value="Ankyrin repeat"/>
    <property type="match status" value="1"/>
</dbReference>
<name>A0A6G0WDM5_9STRA</name>
<gene>
    <name evidence="2" type="ORF">Ae201684_016219</name>
</gene>
<dbReference type="PROSITE" id="PS50088">
    <property type="entry name" value="ANK_REPEAT"/>
    <property type="match status" value="1"/>
</dbReference>
<dbReference type="InterPro" id="IPR002110">
    <property type="entry name" value="Ankyrin_rpt"/>
</dbReference>
<dbReference type="EMBL" id="VJMJ01000244">
    <property type="protein sequence ID" value="KAF0725322.1"/>
    <property type="molecule type" value="Genomic_DNA"/>
</dbReference>
<evidence type="ECO:0000256" key="1">
    <source>
        <dbReference type="PROSITE-ProRule" id="PRU00023"/>
    </source>
</evidence>
<dbReference type="PROSITE" id="PS50297">
    <property type="entry name" value="ANK_REP_REGION"/>
    <property type="match status" value="1"/>
</dbReference>
<keyword evidence="3" id="KW-1185">Reference proteome</keyword>
<protein>
    <submittedName>
        <fullName evidence="2">Uncharacterized protein</fullName>
    </submittedName>
</protein>